<dbReference type="SFLD" id="SFLDF00342">
    <property type="entry name" value="cyclic_dehypoxanthine_futalosi"/>
    <property type="match status" value="1"/>
</dbReference>
<dbReference type="CDD" id="cd01335">
    <property type="entry name" value="Radical_SAM"/>
    <property type="match status" value="1"/>
</dbReference>
<evidence type="ECO:0000256" key="8">
    <source>
        <dbReference type="PIRSR" id="PIRSR004762-2"/>
    </source>
</evidence>
<reference evidence="10 11" key="1">
    <citation type="submission" date="2018-05" db="EMBL/GenBank/DDBJ databases">
        <title>A metagenomic window into the 2 km-deep terrestrial subsurface aquifer revealed taxonomically and functionally diverse microbial community comprising novel uncultured bacterial lineages.</title>
        <authorList>
            <person name="Kadnikov V.V."/>
            <person name="Mardanov A.V."/>
            <person name="Beletsky A.V."/>
            <person name="Banks D."/>
            <person name="Pimenov N.V."/>
            <person name="Frank Y.A."/>
            <person name="Karnachuk O.V."/>
            <person name="Ravin N.V."/>
        </authorList>
    </citation>
    <scope>NUCLEOTIDE SEQUENCE [LARGE SCALE GENOMIC DNA]</scope>
    <source>
        <strain evidence="10">BY</strain>
    </source>
</reference>
<comment type="cofactor">
    <cofactor evidence="6 7">
        <name>[4Fe-4S] cluster</name>
        <dbReference type="ChEBI" id="CHEBI:49883"/>
    </cofactor>
    <text evidence="6 7">Binds 1 [4Fe-4S] cluster. The cluster is coordinated with 3 cysteines and an exchangeable S-adenosyl-L-methionine.</text>
</comment>
<keyword evidence="6" id="KW-0474">Menaquinone biosynthesis</keyword>
<evidence type="ECO:0000256" key="5">
    <source>
        <dbReference type="ARBA" id="ARBA00023014"/>
    </source>
</evidence>
<keyword evidence="1 6" id="KW-0004">4Fe-4S</keyword>
<dbReference type="GO" id="GO:0005506">
    <property type="term" value="F:iron ion binding"/>
    <property type="evidence" value="ECO:0007669"/>
    <property type="project" value="UniProtKB-UniRule"/>
</dbReference>
<gene>
    <name evidence="6" type="primary">mqnE</name>
    <name evidence="10" type="ORF">BRCON_1017</name>
</gene>
<dbReference type="SFLD" id="SFLDS00029">
    <property type="entry name" value="Radical_SAM"/>
    <property type="match status" value="1"/>
</dbReference>
<feature type="binding site" evidence="6 7">
    <location>
        <position position="96"/>
    </location>
    <ligand>
        <name>[4Fe-4S] cluster</name>
        <dbReference type="ChEBI" id="CHEBI:49883"/>
        <note>4Fe-4S-S-AdoMet</note>
    </ligand>
</feature>
<evidence type="ECO:0000259" key="9">
    <source>
        <dbReference type="PROSITE" id="PS51918"/>
    </source>
</evidence>
<dbReference type="InterPro" id="IPR045567">
    <property type="entry name" value="CofH/MnqC-like_C"/>
</dbReference>
<dbReference type="GO" id="GO:0051539">
    <property type="term" value="F:4 iron, 4 sulfur cluster binding"/>
    <property type="evidence" value="ECO:0007669"/>
    <property type="project" value="UniProtKB-KW"/>
</dbReference>
<dbReference type="EC" id="2.5.1.120" evidence="6"/>
<evidence type="ECO:0000256" key="2">
    <source>
        <dbReference type="ARBA" id="ARBA00022691"/>
    </source>
</evidence>
<dbReference type="InterPro" id="IPR022432">
    <property type="entry name" value="MqnE"/>
</dbReference>
<evidence type="ECO:0000256" key="7">
    <source>
        <dbReference type="PIRSR" id="PIRSR004762-1"/>
    </source>
</evidence>
<dbReference type="Pfam" id="PF04055">
    <property type="entry name" value="Radical_SAM"/>
    <property type="match status" value="1"/>
</dbReference>
<dbReference type="InterPro" id="IPR058240">
    <property type="entry name" value="rSAM_sf"/>
</dbReference>
<name>A0A2Z4Y3U0_SUMC1</name>
<dbReference type="AlphaFoldDB" id="A0A2Z4Y3U0"/>
<dbReference type="HAMAP" id="MF_00993">
    <property type="entry name" value="MqnE"/>
    <property type="match status" value="1"/>
</dbReference>
<evidence type="ECO:0000256" key="1">
    <source>
        <dbReference type="ARBA" id="ARBA00022485"/>
    </source>
</evidence>
<dbReference type="Pfam" id="PF19288">
    <property type="entry name" value="CofH_C"/>
    <property type="match status" value="1"/>
</dbReference>
<feature type="binding site" evidence="6 7">
    <location>
        <position position="93"/>
    </location>
    <ligand>
        <name>[4Fe-4S] cluster</name>
        <dbReference type="ChEBI" id="CHEBI:49883"/>
        <note>4Fe-4S-S-AdoMet</note>
    </ligand>
</feature>
<dbReference type="PIRSF" id="PIRSF004762">
    <property type="entry name" value="CHP00423"/>
    <property type="match status" value="1"/>
</dbReference>
<dbReference type="SFLD" id="SFLDF00343">
    <property type="entry name" value="aminofutalosine_synthase_(mqnE"/>
    <property type="match status" value="1"/>
</dbReference>
<dbReference type="KEGG" id="schv:BRCON_1017"/>
<dbReference type="SUPFAM" id="SSF102114">
    <property type="entry name" value="Radical SAM enzymes"/>
    <property type="match status" value="1"/>
</dbReference>
<dbReference type="SFLD" id="SFLDG01064">
    <property type="entry name" value="F420__menaquinone_cofactor_bio"/>
    <property type="match status" value="1"/>
</dbReference>
<comment type="function">
    <text evidence="6">Radical SAM enzyme that catalyzes the addition of the adenosyl radical to the double bond of 3-[(1-carboxyvinyl)oxy]benzoate, leading to aminodeoxyfutalosine (AFL), a key intermediate in the formation of menaquinone (MK, vitamin K2) from chorismate.</text>
</comment>
<dbReference type="Proteomes" id="UP000262583">
    <property type="component" value="Chromosome"/>
</dbReference>
<comment type="pathway">
    <text evidence="6">Quinol/quinone metabolism; menaquinone biosynthesis.</text>
</comment>
<dbReference type="InterPro" id="IPR006638">
    <property type="entry name" value="Elp3/MiaA/NifB-like_rSAM"/>
</dbReference>
<evidence type="ECO:0000256" key="3">
    <source>
        <dbReference type="ARBA" id="ARBA00022723"/>
    </source>
</evidence>
<dbReference type="SFLD" id="SFLDG01389">
    <property type="entry name" value="menaquinone_synthsis_involved"/>
    <property type="match status" value="1"/>
</dbReference>
<dbReference type="NCBIfam" id="TIGR03700">
    <property type="entry name" value="mena_SCO4494"/>
    <property type="match status" value="1"/>
</dbReference>
<feature type="binding site" evidence="8">
    <location>
        <position position="95"/>
    </location>
    <ligand>
        <name>S-adenosyl-L-methionine</name>
        <dbReference type="ChEBI" id="CHEBI:59789"/>
    </ligand>
</feature>
<evidence type="ECO:0000256" key="4">
    <source>
        <dbReference type="ARBA" id="ARBA00023004"/>
    </source>
</evidence>
<organism evidence="10 11">
    <name type="scientific">Sumerlaea chitinivorans</name>
    <dbReference type="NCBI Taxonomy" id="2250252"/>
    <lineage>
        <taxon>Bacteria</taxon>
        <taxon>Candidatus Sumerlaeota</taxon>
        <taxon>Candidatus Sumerlaeia</taxon>
        <taxon>Candidatus Sumerlaeales</taxon>
        <taxon>Candidatus Sumerlaeaceae</taxon>
        <taxon>Candidatus Sumerlaea</taxon>
    </lineage>
</organism>
<protein>
    <recommendedName>
        <fullName evidence="6">Aminodeoxyfutalosine synthase</fullName>
        <shortName evidence="6">AFL synthase</shortName>
        <shortName evidence="6">Aminofutalosine synthase</shortName>
        <ecNumber evidence="6">2.5.1.120</ecNumber>
    </recommendedName>
    <alternativeName>
        <fullName evidence="6">Menaquinone biosynthetic enzyme MqnE</fullName>
    </alternativeName>
</protein>
<dbReference type="Gene3D" id="3.20.20.70">
    <property type="entry name" value="Aldolase class I"/>
    <property type="match status" value="1"/>
</dbReference>
<dbReference type="GO" id="GO:0102573">
    <property type="term" value="F:aminodeoxyfutalosine synthase activity"/>
    <property type="evidence" value="ECO:0007669"/>
    <property type="project" value="UniProtKB-EC"/>
</dbReference>
<keyword evidence="5 6" id="KW-0411">Iron-sulfur</keyword>
<feature type="binding site" evidence="8">
    <location>
        <position position="201"/>
    </location>
    <ligand>
        <name>S-adenosyl-L-methionine</name>
        <dbReference type="ChEBI" id="CHEBI:59789"/>
    </ligand>
</feature>
<dbReference type="GO" id="GO:0009234">
    <property type="term" value="P:menaquinone biosynthetic process"/>
    <property type="evidence" value="ECO:0007669"/>
    <property type="project" value="UniProtKB-UniRule"/>
</dbReference>
<dbReference type="PANTHER" id="PTHR43076">
    <property type="entry name" value="FO SYNTHASE (COFH)"/>
    <property type="match status" value="1"/>
</dbReference>
<accession>A0A2Z4Y3U0</accession>
<feature type="domain" description="Radical SAM core" evidence="9">
    <location>
        <begin position="73"/>
        <end position="308"/>
    </location>
</feature>
<keyword evidence="2 6" id="KW-0949">S-adenosyl-L-methionine</keyword>
<keyword evidence="3 6" id="KW-0479">Metal-binding</keyword>
<dbReference type="PANTHER" id="PTHR43076:SF7">
    <property type="entry name" value="AMINODEOXYFUTALOSINE SYNTHASE"/>
    <property type="match status" value="1"/>
</dbReference>
<comment type="similarity">
    <text evidence="6">Belongs to the radical SAM superfamily. MqnE family.</text>
</comment>
<evidence type="ECO:0000313" key="10">
    <source>
        <dbReference type="EMBL" id="AXA35794.1"/>
    </source>
</evidence>
<dbReference type="PROSITE" id="PS51918">
    <property type="entry name" value="RADICAL_SAM"/>
    <property type="match status" value="1"/>
</dbReference>
<keyword evidence="4 6" id="KW-0408">Iron</keyword>
<proteinExistence type="inferred from homology"/>
<dbReference type="GO" id="GO:0044689">
    <property type="term" value="F:7,8-didemethyl-8-hydroxy-5-deazariboflavin synthase activity"/>
    <property type="evidence" value="ECO:0007669"/>
    <property type="project" value="TreeGrafter"/>
</dbReference>
<dbReference type="InterPro" id="IPR013785">
    <property type="entry name" value="Aldolase_TIM"/>
</dbReference>
<dbReference type="InterPro" id="IPR020050">
    <property type="entry name" value="FO_synthase_su2"/>
</dbReference>
<sequence length="384" mass="43459">MTPTIVDTSNDAPGKLPSFMEDLIYREGLADLYEKVQAGVRLTISDGLRLYHTPQLGLLALLADIVRRRKVGEYAFFNRNLRIDYTNICNKKCLFCAFDRLPGEPGGYVLEQEDIVERIRAARAYNITEVHMVGGINPRLPFTYYLDLLRWVKSELPNVHIKAFTMVELEQIIKVSRLTPEETLMALREAGLDSCPGGGAEVLSDRVRKELYPLKIGPARWLELQRLAHRCGLRTTATMLYGHVETIEERLEHMVKLRELQDETGGFQAFVPLAFHPENTELAHLMMPSGCTDLRTIAVSRLMLDNFDHIKAYWVMLTPKLAQVALAFGADDLDGTVINETIVHEAGAQTPLALSVDELVALIREAGRKPAERDSLYKILREWE</sequence>
<feature type="binding site" evidence="6 7">
    <location>
        <position position="89"/>
    </location>
    <ligand>
        <name>[4Fe-4S] cluster</name>
        <dbReference type="ChEBI" id="CHEBI:49883"/>
        <note>4Fe-4S-S-AdoMet</note>
    </ligand>
</feature>
<dbReference type="InterPro" id="IPR007197">
    <property type="entry name" value="rSAM"/>
</dbReference>
<dbReference type="NCBIfam" id="TIGR00423">
    <property type="entry name" value="CofH family radical SAM protein"/>
    <property type="match status" value="1"/>
</dbReference>
<evidence type="ECO:0000313" key="11">
    <source>
        <dbReference type="Proteomes" id="UP000262583"/>
    </source>
</evidence>
<dbReference type="SMART" id="SM00729">
    <property type="entry name" value="Elp3"/>
    <property type="match status" value="1"/>
</dbReference>
<comment type="catalytic activity">
    <reaction evidence="6">
        <text>3-[(1-carboxyvinyl)-oxy]benzoate + S-adenosyl-L-methionine + H2O = 6-amino-6-deoxyfutalosine + hydrogencarbonate + L-methionine + H(+)</text>
        <dbReference type="Rhea" id="RHEA:33075"/>
        <dbReference type="ChEBI" id="CHEBI:15377"/>
        <dbReference type="ChEBI" id="CHEBI:15378"/>
        <dbReference type="ChEBI" id="CHEBI:17544"/>
        <dbReference type="ChEBI" id="CHEBI:57844"/>
        <dbReference type="ChEBI" id="CHEBI:59789"/>
        <dbReference type="ChEBI" id="CHEBI:64286"/>
        <dbReference type="ChEBI" id="CHEBI:76981"/>
        <dbReference type="EC" id="2.5.1.120"/>
    </reaction>
</comment>
<dbReference type="EMBL" id="CP030759">
    <property type="protein sequence ID" value="AXA35794.1"/>
    <property type="molecule type" value="Genomic_DNA"/>
</dbReference>
<dbReference type="InterPro" id="IPR034405">
    <property type="entry name" value="F420"/>
</dbReference>
<dbReference type="UniPathway" id="UPA00079"/>
<evidence type="ECO:0000256" key="6">
    <source>
        <dbReference type="HAMAP-Rule" id="MF_00993"/>
    </source>
</evidence>
<keyword evidence="6" id="KW-0808">Transferase</keyword>